<reference evidence="1" key="1">
    <citation type="submission" date="2021-06" db="EMBL/GenBank/DDBJ databases">
        <title>Parelaphostrongylus tenuis whole genome reference sequence.</title>
        <authorList>
            <person name="Garwood T.J."/>
            <person name="Larsen P.A."/>
            <person name="Fountain-Jones N.M."/>
            <person name="Garbe J.R."/>
            <person name="Macchietto M.G."/>
            <person name="Kania S.A."/>
            <person name="Gerhold R.W."/>
            <person name="Richards J.E."/>
            <person name="Wolf T.M."/>
        </authorList>
    </citation>
    <scope>NUCLEOTIDE SEQUENCE</scope>
    <source>
        <strain evidence="1">MNPRO001-30</strain>
        <tissue evidence="1">Meninges</tissue>
    </source>
</reference>
<proteinExistence type="predicted"/>
<dbReference type="AlphaFoldDB" id="A0AAD5QYQ5"/>
<gene>
    <name evidence="1" type="ORF">KIN20_026927</name>
</gene>
<name>A0AAD5QYQ5_PARTN</name>
<evidence type="ECO:0000313" key="2">
    <source>
        <dbReference type="Proteomes" id="UP001196413"/>
    </source>
</evidence>
<dbReference type="EMBL" id="JAHQIW010005521">
    <property type="protein sequence ID" value="KAJ1366297.1"/>
    <property type="molecule type" value="Genomic_DNA"/>
</dbReference>
<evidence type="ECO:0000313" key="1">
    <source>
        <dbReference type="EMBL" id="KAJ1366297.1"/>
    </source>
</evidence>
<protein>
    <submittedName>
        <fullName evidence="1">Uncharacterized protein</fullName>
    </submittedName>
</protein>
<organism evidence="1 2">
    <name type="scientific">Parelaphostrongylus tenuis</name>
    <name type="common">Meningeal worm</name>
    <dbReference type="NCBI Taxonomy" id="148309"/>
    <lineage>
        <taxon>Eukaryota</taxon>
        <taxon>Metazoa</taxon>
        <taxon>Ecdysozoa</taxon>
        <taxon>Nematoda</taxon>
        <taxon>Chromadorea</taxon>
        <taxon>Rhabditida</taxon>
        <taxon>Rhabditina</taxon>
        <taxon>Rhabditomorpha</taxon>
        <taxon>Strongyloidea</taxon>
        <taxon>Metastrongylidae</taxon>
        <taxon>Parelaphostrongylus</taxon>
    </lineage>
</organism>
<dbReference type="Proteomes" id="UP001196413">
    <property type="component" value="Unassembled WGS sequence"/>
</dbReference>
<accession>A0AAD5QYQ5</accession>
<comment type="caution">
    <text evidence="1">The sequence shown here is derived from an EMBL/GenBank/DDBJ whole genome shotgun (WGS) entry which is preliminary data.</text>
</comment>
<sequence>MASTAARRLLKRFCQRIIINILPAYTSVADEDPYLSDVLPTKFGIELNDDEDGSEDILLWISTRICSEEDEYIEYKLDVWLRDCNPRCNTISATHDDKSFFIIGEAEALALDSFGNSSPLLNESFIFFTNTAEYVHFRSKPRRTSLFTRPLVSSHCYY</sequence>
<keyword evidence="2" id="KW-1185">Reference proteome</keyword>